<dbReference type="EMBL" id="JAWQEG010000588">
    <property type="protein sequence ID" value="KAK3888061.1"/>
    <property type="molecule type" value="Genomic_DNA"/>
</dbReference>
<evidence type="ECO:0000313" key="2">
    <source>
        <dbReference type="EMBL" id="KAK3888061.1"/>
    </source>
</evidence>
<keyword evidence="3" id="KW-1185">Reference proteome</keyword>
<feature type="compositionally biased region" description="Polar residues" evidence="1">
    <location>
        <begin position="89"/>
        <end position="99"/>
    </location>
</feature>
<evidence type="ECO:0000313" key="3">
    <source>
        <dbReference type="Proteomes" id="UP001286313"/>
    </source>
</evidence>
<evidence type="ECO:0000256" key="1">
    <source>
        <dbReference type="SAM" id="MobiDB-lite"/>
    </source>
</evidence>
<dbReference type="AlphaFoldDB" id="A0AAE1GAB2"/>
<feature type="compositionally biased region" description="Basic and acidic residues" evidence="1">
    <location>
        <begin position="54"/>
        <end position="68"/>
    </location>
</feature>
<feature type="compositionally biased region" description="Acidic residues" evidence="1">
    <location>
        <begin position="38"/>
        <end position="53"/>
    </location>
</feature>
<accession>A0AAE1GAB2</accession>
<comment type="caution">
    <text evidence="2">The sequence shown here is derived from an EMBL/GenBank/DDBJ whole genome shotgun (WGS) entry which is preliminary data.</text>
</comment>
<sequence>MSNNSGFESFNLSSFYGKRKPPTPQACKGLVIRHEPQADSDESDVFEDSEDEYLPSKDDDELLRHDLLSEYANARTSDDASGGSESHHTTNTTIGATLQQRRDGVDNEEEREEEEEEEAENYKYLNKKLKWKVCDLELNN</sequence>
<feature type="compositionally biased region" description="Acidic residues" evidence="1">
    <location>
        <begin position="106"/>
        <end position="119"/>
    </location>
</feature>
<gene>
    <name evidence="2" type="ORF">Pcinc_007851</name>
</gene>
<name>A0AAE1GAB2_PETCI</name>
<organism evidence="2 3">
    <name type="scientific">Petrolisthes cinctipes</name>
    <name type="common">Flat porcelain crab</name>
    <dbReference type="NCBI Taxonomy" id="88211"/>
    <lineage>
        <taxon>Eukaryota</taxon>
        <taxon>Metazoa</taxon>
        <taxon>Ecdysozoa</taxon>
        <taxon>Arthropoda</taxon>
        <taxon>Crustacea</taxon>
        <taxon>Multicrustacea</taxon>
        <taxon>Malacostraca</taxon>
        <taxon>Eumalacostraca</taxon>
        <taxon>Eucarida</taxon>
        <taxon>Decapoda</taxon>
        <taxon>Pleocyemata</taxon>
        <taxon>Anomura</taxon>
        <taxon>Galatheoidea</taxon>
        <taxon>Porcellanidae</taxon>
        <taxon>Petrolisthes</taxon>
    </lineage>
</organism>
<dbReference type="Proteomes" id="UP001286313">
    <property type="component" value="Unassembled WGS sequence"/>
</dbReference>
<proteinExistence type="predicted"/>
<feature type="compositionally biased region" description="Polar residues" evidence="1">
    <location>
        <begin position="1"/>
        <end position="14"/>
    </location>
</feature>
<protein>
    <submittedName>
        <fullName evidence="2">Uncharacterized protein</fullName>
    </submittedName>
</protein>
<feature type="region of interest" description="Disordered" evidence="1">
    <location>
        <begin position="1"/>
        <end position="121"/>
    </location>
</feature>
<reference evidence="2" key="1">
    <citation type="submission" date="2023-10" db="EMBL/GenBank/DDBJ databases">
        <title>Genome assemblies of two species of porcelain crab, Petrolisthes cinctipes and Petrolisthes manimaculis (Anomura: Porcellanidae).</title>
        <authorList>
            <person name="Angst P."/>
        </authorList>
    </citation>
    <scope>NUCLEOTIDE SEQUENCE</scope>
    <source>
        <strain evidence="2">PB745_01</strain>
        <tissue evidence="2">Gill</tissue>
    </source>
</reference>